<gene>
    <name evidence="1" type="ORF">ACFQDP_05015</name>
</gene>
<keyword evidence="2" id="KW-1185">Reference proteome</keyword>
<organism evidence="1 2">
    <name type="scientific">Methylorubrum zatmanii</name>
    <dbReference type="NCBI Taxonomy" id="29429"/>
    <lineage>
        <taxon>Bacteria</taxon>
        <taxon>Pseudomonadati</taxon>
        <taxon>Pseudomonadota</taxon>
        <taxon>Alphaproteobacteria</taxon>
        <taxon>Hyphomicrobiales</taxon>
        <taxon>Methylobacteriaceae</taxon>
        <taxon>Methylorubrum</taxon>
    </lineage>
</organism>
<proteinExistence type="predicted"/>
<comment type="caution">
    <text evidence="1">The sequence shown here is derived from an EMBL/GenBank/DDBJ whole genome shotgun (WGS) entry which is preliminary data.</text>
</comment>
<dbReference type="EMBL" id="JBHSTT010000016">
    <property type="protein sequence ID" value="MFC6388713.1"/>
    <property type="molecule type" value="Genomic_DNA"/>
</dbReference>
<accession>A0ABW1WMU8</accession>
<evidence type="ECO:0000313" key="2">
    <source>
        <dbReference type="Proteomes" id="UP001596237"/>
    </source>
</evidence>
<dbReference type="RefSeq" id="WP_192283856.1">
    <property type="nucleotide sequence ID" value="NZ_JBHSTT010000016.1"/>
</dbReference>
<evidence type="ECO:0000313" key="1">
    <source>
        <dbReference type="EMBL" id="MFC6388713.1"/>
    </source>
</evidence>
<reference evidence="2" key="1">
    <citation type="journal article" date="2019" name="Int. J. Syst. Evol. Microbiol.">
        <title>The Global Catalogue of Microorganisms (GCM) 10K type strain sequencing project: providing services to taxonomists for standard genome sequencing and annotation.</title>
        <authorList>
            <consortium name="The Broad Institute Genomics Platform"/>
            <consortium name="The Broad Institute Genome Sequencing Center for Infectious Disease"/>
            <person name="Wu L."/>
            <person name="Ma J."/>
        </authorList>
    </citation>
    <scope>NUCLEOTIDE SEQUENCE [LARGE SCALE GENOMIC DNA]</scope>
    <source>
        <strain evidence="2">CCUG 36916</strain>
    </source>
</reference>
<dbReference type="Proteomes" id="UP001596237">
    <property type="component" value="Unassembled WGS sequence"/>
</dbReference>
<name>A0ABW1WMU8_9HYPH</name>
<sequence length="238" mass="26333">MSEVLPPLFLSSRGYEDAVRVSEAFQAERAEVVEQAVRMAAEHLVTRSWADYDETYLSLYVLHLAGHGHPFPVVGPAVEEKALPHRETVQFHLSIDLAVGESRYAMLDERAVARLINFRHALEGLIPFRMHPHLLVLGLPWKRHGIVDAPGPFPERHLTLGFQVRQYRPRSLPEPAGDGVLVQFDVLYPELAGVRPMTGGDRSEGAGEGLVSSFLQGAAWNAISARFNVDDVAVDGRA</sequence>
<protein>
    <submittedName>
        <fullName evidence="1">Uncharacterized protein</fullName>
    </submittedName>
</protein>